<reference evidence="2 3" key="1">
    <citation type="submission" date="2024-02" db="EMBL/GenBank/DDBJ databases">
        <title>Discinaceae phylogenomics.</title>
        <authorList>
            <person name="Dirks A.C."/>
            <person name="James T.Y."/>
        </authorList>
    </citation>
    <scope>NUCLEOTIDE SEQUENCE [LARGE SCALE GENOMIC DNA]</scope>
    <source>
        <strain evidence="2 3">ACD0624</strain>
    </source>
</reference>
<dbReference type="EMBL" id="JBBBZM010000082">
    <property type="protein sequence ID" value="KAL0634880.1"/>
    <property type="molecule type" value="Genomic_DNA"/>
</dbReference>
<evidence type="ECO:0000256" key="1">
    <source>
        <dbReference type="SAM" id="SignalP"/>
    </source>
</evidence>
<evidence type="ECO:0000313" key="2">
    <source>
        <dbReference type="EMBL" id="KAL0634880.1"/>
    </source>
</evidence>
<keyword evidence="1" id="KW-0732">Signal</keyword>
<sequence>MRCGLLRTFICLRFSNIVEAAEEKAQPDTHPPTWFGYCTTDLFTSTSASDTAEAHKFNLQHTIIGKPAYEAIWQTRSRCESTISRELIKLTGLVFGHVHTIGPDGKTAYLRLTEEFINSEGFSRGRWSTAF</sequence>
<feature type="chain" id="PRO_5046386682" evidence="1">
    <location>
        <begin position="21"/>
        <end position="131"/>
    </location>
</feature>
<comment type="caution">
    <text evidence="2">The sequence shown here is derived from an EMBL/GenBank/DDBJ whole genome shotgun (WGS) entry which is preliminary data.</text>
</comment>
<dbReference type="Proteomes" id="UP001447188">
    <property type="component" value="Unassembled WGS sequence"/>
</dbReference>
<gene>
    <name evidence="2" type="ORF">Q9L58_006160</name>
</gene>
<proteinExistence type="predicted"/>
<accession>A0ABR3GG30</accession>
<keyword evidence="3" id="KW-1185">Reference proteome</keyword>
<protein>
    <submittedName>
        <fullName evidence="2">Uncharacterized protein</fullName>
    </submittedName>
</protein>
<name>A0ABR3GG30_9PEZI</name>
<feature type="signal peptide" evidence="1">
    <location>
        <begin position="1"/>
        <end position="20"/>
    </location>
</feature>
<evidence type="ECO:0000313" key="3">
    <source>
        <dbReference type="Proteomes" id="UP001447188"/>
    </source>
</evidence>
<organism evidence="2 3">
    <name type="scientific">Discina gigas</name>
    <dbReference type="NCBI Taxonomy" id="1032678"/>
    <lineage>
        <taxon>Eukaryota</taxon>
        <taxon>Fungi</taxon>
        <taxon>Dikarya</taxon>
        <taxon>Ascomycota</taxon>
        <taxon>Pezizomycotina</taxon>
        <taxon>Pezizomycetes</taxon>
        <taxon>Pezizales</taxon>
        <taxon>Discinaceae</taxon>
        <taxon>Discina</taxon>
    </lineage>
</organism>